<sequence>MLIGKNICKKAVKFDMNIAARHYYFGKTFSRFPSRGIAAEMHDTAQPVPAFACDLQLSLAVDIERNIHIDKLADIFGPFLNEHFNGFLLAKPRTSLKSILNVKARVVFLGHYRGYAALSKPRI</sequence>
<accession>A0A645CK42</accession>
<name>A0A645CK42_9ZZZZ</name>
<organism evidence="1">
    <name type="scientific">bioreactor metagenome</name>
    <dbReference type="NCBI Taxonomy" id="1076179"/>
    <lineage>
        <taxon>unclassified sequences</taxon>
        <taxon>metagenomes</taxon>
        <taxon>ecological metagenomes</taxon>
    </lineage>
</organism>
<evidence type="ECO:0000313" key="1">
    <source>
        <dbReference type="EMBL" id="MPM77330.1"/>
    </source>
</evidence>
<proteinExistence type="predicted"/>
<dbReference type="EMBL" id="VSSQ01027874">
    <property type="protein sequence ID" value="MPM77330.1"/>
    <property type="molecule type" value="Genomic_DNA"/>
</dbReference>
<comment type="caution">
    <text evidence="1">The sequence shown here is derived from an EMBL/GenBank/DDBJ whole genome shotgun (WGS) entry which is preliminary data.</text>
</comment>
<protein>
    <submittedName>
        <fullName evidence="1">Uncharacterized protein</fullName>
    </submittedName>
</protein>
<dbReference type="AlphaFoldDB" id="A0A645CK42"/>
<gene>
    <name evidence="1" type="ORF">SDC9_124333</name>
</gene>
<reference evidence="1" key="1">
    <citation type="submission" date="2019-08" db="EMBL/GenBank/DDBJ databases">
        <authorList>
            <person name="Kucharzyk K."/>
            <person name="Murdoch R.W."/>
            <person name="Higgins S."/>
            <person name="Loffler F."/>
        </authorList>
    </citation>
    <scope>NUCLEOTIDE SEQUENCE</scope>
</reference>